<dbReference type="InterPro" id="IPR013983">
    <property type="entry name" value="Ald_Fedxn_OxRdtase_N"/>
</dbReference>
<evidence type="ECO:0000256" key="6">
    <source>
        <dbReference type="ARBA" id="ARBA00023004"/>
    </source>
</evidence>
<dbReference type="EC" id="1.2.7.5" evidence="10"/>
<accession>C0QBC6</accession>
<comment type="cofactor">
    <cofactor evidence="1">
        <name>[4Fe-4S] cluster</name>
        <dbReference type="ChEBI" id="CHEBI:49883"/>
    </cofactor>
</comment>
<dbReference type="EMBL" id="CP001087">
    <property type="protein sequence ID" value="ACN16928.1"/>
    <property type="molecule type" value="Genomic_DNA"/>
</dbReference>
<feature type="domain" description="Aldehyde ferredoxin oxidoreductase N-terminal" evidence="9">
    <location>
        <begin position="4"/>
        <end position="211"/>
    </location>
</feature>
<keyword evidence="3" id="KW-0004">4Fe-4S</keyword>
<organism evidence="10 11">
    <name type="scientific">Desulforapulum autotrophicum (strain ATCC 43914 / DSM 3382 / VKM B-1955 / HRM2)</name>
    <name type="common">Desulfobacterium autotrophicum</name>
    <dbReference type="NCBI Taxonomy" id="177437"/>
    <lineage>
        <taxon>Bacteria</taxon>
        <taxon>Pseudomonadati</taxon>
        <taxon>Thermodesulfobacteriota</taxon>
        <taxon>Desulfobacteria</taxon>
        <taxon>Desulfobacterales</taxon>
        <taxon>Desulfobacteraceae</taxon>
        <taxon>Desulforapulum</taxon>
    </lineage>
</organism>
<gene>
    <name evidence="10" type="primary">aor8</name>
    <name evidence="10" type="ordered locus">HRM2_38700</name>
</gene>
<proteinExistence type="inferred from homology"/>
<dbReference type="InterPro" id="IPR051919">
    <property type="entry name" value="W-dependent_AOR"/>
</dbReference>
<evidence type="ECO:0000256" key="8">
    <source>
        <dbReference type="ARBA" id="ARBA00049934"/>
    </source>
</evidence>
<dbReference type="RefSeq" id="WP_015905671.1">
    <property type="nucleotide sequence ID" value="NC_012108.1"/>
</dbReference>
<dbReference type="OrthoDB" id="9763894at2"/>
<dbReference type="GO" id="GO:0051539">
    <property type="term" value="F:4 iron, 4 sulfur cluster binding"/>
    <property type="evidence" value="ECO:0007669"/>
    <property type="project" value="UniProtKB-KW"/>
</dbReference>
<evidence type="ECO:0000256" key="2">
    <source>
        <dbReference type="ARBA" id="ARBA00011032"/>
    </source>
</evidence>
<keyword evidence="11" id="KW-1185">Reference proteome</keyword>
<protein>
    <submittedName>
        <fullName evidence="10">Aor8</fullName>
        <ecNumber evidence="10">1.2.7.5</ecNumber>
    </submittedName>
</protein>
<dbReference type="Proteomes" id="UP000000442">
    <property type="component" value="Chromosome"/>
</dbReference>
<dbReference type="Pfam" id="PF01314">
    <property type="entry name" value="AFOR_C"/>
    <property type="match status" value="1"/>
</dbReference>
<evidence type="ECO:0000313" key="11">
    <source>
        <dbReference type="Proteomes" id="UP000000442"/>
    </source>
</evidence>
<dbReference type="InterPro" id="IPR036021">
    <property type="entry name" value="Tungsten_al_ferr_oxy-like_C"/>
</dbReference>
<dbReference type="SUPFAM" id="SSF48310">
    <property type="entry name" value="Aldehyde ferredoxin oxidoreductase, C-terminal domains"/>
    <property type="match status" value="1"/>
</dbReference>
<dbReference type="Gene3D" id="1.10.569.10">
    <property type="entry name" value="Aldehyde Ferredoxin Oxidoreductase Protein, subunit A, domain 2"/>
    <property type="match status" value="1"/>
</dbReference>
<keyword evidence="5 10" id="KW-0560">Oxidoreductase</keyword>
<dbReference type="SUPFAM" id="SSF56228">
    <property type="entry name" value="Aldehyde ferredoxin oxidoreductase, N-terminal domain"/>
    <property type="match status" value="1"/>
</dbReference>
<keyword evidence="4" id="KW-0479">Metal-binding</keyword>
<dbReference type="InterPro" id="IPR036503">
    <property type="entry name" value="Ald_Fedxn_OxRdtase_N_sf"/>
</dbReference>
<dbReference type="Gene3D" id="3.60.9.10">
    <property type="entry name" value="Aldehyde ferredoxin oxidoreductase, N-terminal domain"/>
    <property type="match status" value="1"/>
</dbReference>
<dbReference type="KEGG" id="dat:HRM2_38700"/>
<dbReference type="GO" id="GO:0009055">
    <property type="term" value="F:electron transfer activity"/>
    <property type="evidence" value="ECO:0007669"/>
    <property type="project" value="InterPro"/>
</dbReference>
<keyword evidence="6" id="KW-0408">Iron</keyword>
<dbReference type="Pfam" id="PF02730">
    <property type="entry name" value="AFOR_N"/>
    <property type="match status" value="1"/>
</dbReference>
<evidence type="ECO:0000256" key="4">
    <source>
        <dbReference type="ARBA" id="ARBA00022723"/>
    </source>
</evidence>
<dbReference type="Gene3D" id="1.10.599.10">
    <property type="entry name" value="Aldehyde Ferredoxin Oxidoreductase Protein, subunit A, domain 3"/>
    <property type="match status" value="1"/>
</dbReference>
<evidence type="ECO:0000256" key="7">
    <source>
        <dbReference type="ARBA" id="ARBA00023014"/>
    </source>
</evidence>
<comment type="similarity">
    <text evidence="2">Belongs to the AOR/FOR family.</text>
</comment>
<comment type="cofactor">
    <cofactor evidence="8">
        <name>tungstopterin</name>
        <dbReference type="ChEBI" id="CHEBI:30402"/>
    </cofactor>
</comment>
<sequence>MHGFYDRILKIDLDQRSFEIDSVPEEIQRTYLGGKGLASYLLYTLNPPGVDPLAPENHLIFATGPVTQSSIWGSCRYGVFTKSPQTGFYSESYSGGRVPEAVDAAGFDAIVIRGACDGPTVVAIGPEGAKFHDAGDTWGMETYAAEDALNERFADPSRYKKKGAVVIGPAAENLVVFGVIENDYWRSAGRTGVGTILGSKKIKGLVFYGDRKRTPFSPDEVKTLTRKIMAEAKDSPAVKAYKSFGTPMMVDMLNKAKAFPTRYWSQGECEHREKINASALHSQCDVKASACGKCLMACGRLTTVKQGRHAGLKIEGPEYETLYAFGGLCMIDSIEEICYLNDLCDRLGMDTITAGNLCAFTMEAVERGRVDYDITYGDADGVARLLKEISSRQGIGDLLAQGIKPTARAWGLEDIAVHAKGLEPAGYDPRVLKGMGLAYATSDRGACHLRATFYKPELAGMIEPGQIENKAAMLLDFENRLTLFDTLILCRFYRDFYLWEGLGEMIHALTGISGDKATLQSVADAVSNVVRQFNLREGLTPADDRLPKGLHRELKKTGQNLEPGELEYMLKDYYRIRGWDEQGRLAPEDCI</sequence>
<reference evidence="10 11" key="1">
    <citation type="journal article" date="2009" name="Environ. Microbiol.">
        <title>Genome sequence of Desulfobacterium autotrophicum HRM2, a marine sulfate reducer oxidizing organic carbon completely to carbon dioxide.</title>
        <authorList>
            <person name="Strittmatter A.W."/>
            <person name="Liesegang H."/>
            <person name="Rabus R."/>
            <person name="Decker I."/>
            <person name="Amann J."/>
            <person name="Andres S."/>
            <person name="Henne A."/>
            <person name="Fricke W.F."/>
            <person name="Martinez-Arias R."/>
            <person name="Bartels D."/>
            <person name="Goesmann A."/>
            <person name="Krause L."/>
            <person name="Puehler A."/>
            <person name="Klenk H.P."/>
            <person name="Richter M."/>
            <person name="Schuler M."/>
            <person name="Gloeckner F.O."/>
            <person name="Meyerdierks A."/>
            <person name="Gottschalk G."/>
            <person name="Amann R."/>
        </authorList>
    </citation>
    <scope>NUCLEOTIDE SEQUENCE [LARGE SCALE GENOMIC DNA]</scope>
    <source>
        <strain evidence="11">ATCC 43914 / DSM 3382 / HRM2</strain>
    </source>
</reference>
<dbReference type="InterPro" id="IPR001203">
    <property type="entry name" value="OxRdtase_Ald_Fedxn_C"/>
</dbReference>
<dbReference type="eggNOG" id="COG2414">
    <property type="taxonomic scope" value="Bacteria"/>
</dbReference>
<name>C0QBC6_DESAH</name>
<evidence type="ECO:0000259" key="9">
    <source>
        <dbReference type="SMART" id="SM00790"/>
    </source>
</evidence>
<dbReference type="PANTHER" id="PTHR30038:SF9">
    <property type="entry name" value="ALDEHYDE FERREDOXIN OXIDOREDUCTASE"/>
    <property type="match status" value="1"/>
</dbReference>
<dbReference type="HOGENOM" id="CLU_020364_1_0_7"/>
<keyword evidence="7" id="KW-0411">Iron-sulfur</keyword>
<dbReference type="InterPro" id="IPR013984">
    <property type="entry name" value="Ald_Fedxn_OxRdtase_dom2"/>
</dbReference>
<evidence type="ECO:0000256" key="5">
    <source>
        <dbReference type="ARBA" id="ARBA00023002"/>
    </source>
</evidence>
<dbReference type="GO" id="GO:0033726">
    <property type="term" value="F:aldehyde ferredoxin oxidoreductase activity"/>
    <property type="evidence" value="ECO:0007669"/>
    <property type="project" value="UniProtKB-EC"/>
</dbReference>
<dbReference type="GO" id="GO:0046872">
    <property type="term" value="F:metal ion binding"/>
    <property type="evidence" value="ECO:0007669"/>
    <property type="project" value="UniProtKB-KW"/>
</dbReference>
<dbReference type="AlphaFoldDB" id="C0QBC6"/>
<dbReference type="PANTHER" id="PTHR30038">
    <property type="entry name" value="ALDEHYDE FERREDOXIN OXIDOREDUCTASE"/>
    <property type="match status" value="1"/>
</dbReference>
<evidence type="ECO:0000256" key="1">
    <source>
        <dbReference type="ARBA" id="ARBA00001966"/>
    </source>
</evidence>
<dbReference type="SMART" id="SM00790">
    <property type="entry name" value="AFOR_N"/>
    <property type="match status" value="1"/>
</dbReference>
<evidence type="ECO:0000256" key="3">
    <source>
        <dbReference type="ARBA" id="ARBA00022485"/>
    </source>
</evidence>
<dbReference type="STRING" id="177437.HRM2_38700"/>
<evidence type="ECO:0000313" key="10">
    <source>
        <dbReference type="EMBL" id="ACN16928.1"/>
    </source>
</evidence>
<dbReference type="InterPro" id="IPR013985">
    <property type="entry name" value="Ald_Fedxn_OxRdtase_dom3"/>
</dbReference>